<dbReference type="AlphaFoldDB" id="A0A4U5NC40"/>
<evidence type="ECO:0000313" key="3">
    <source>
        <dbReference type="Proteomes" id="UP000298663"/>
    </source>
</evidence>
<accession>A0A4U5NC40</accession>
<feature type="region of interest" description="Disordered" evidence="1">
    <location>
        <begin position="15"/>
        <end position="58"/>
    </location>
</feature>
<name>A0A4U5NC40_STECR</name>
<reference evidence="2 3" key="1">
    <citation type="journal article" date="2015" name="Genome Biol.">
        <title>Comparative genomics of Steinernema reveals deeply conserved gene regulatory networks.</title>
        <authorList>
            <person name="Dillman A.R."/>
            <person name="Macchietto M."/>
            <person name="Porter C.F."/>
            <person name="Rogers A."/>
            <person name="Williams B."/>
            <person name="Antoshechkin I."/>
            <person name="Lee M.M."/>
            <person name="Goodwin Z."/>
            <person name="Lu X."/>
            <person name="Lewis E.E."/>
            <person name="Goodrich-Blair H."/>
            <person name="Stock S.P."/>
            <person name="Adams B.J."/>
            <person name="Sternberg P.W."/>
            <person name="Mortazavi A."/>
        </authorList>
    </citation>
    <scope>NUCLEOTIDE SEQUENCE [LARGE SCALE GENOMIC DNA]</scope>
    <source>
        <strain evidence="2 3">ALL</strain>
    </source>
</reference>
<reference evidence="2 3" key="2">
    <citation type="journal article" date="2019" name="G3 (Bethesda)">
        <title>Hybrid Assembly of the Genome of the Entomopathogenic Nematode Steinernema carpocapsae Identifies the X-Chromosome.</title>
        <authorList>
            <person name="Serra L."/>
            <person name="Macchietto M."/>
            <person name="Macias-Munoz A."/>
            <person name="McGill C.J."/>
            <person name="Rodriguez I.M."/>
            <person name="Rodriguez B."/>
            <person name="Murad R."/>
            <person name="Mortazavi A."/>
        </authorList>
    </citation>
    <scope>NUCLEOTIDE SEQUENCE [LARGE SCALE GENOMIC DNA]</scope>
    <source>
        <strain evidence="2 3">ALL</strain>
    </source>
</reference>
<dbReference type="Proteomes" id="UP000298663">
    <property type="component" value="Unassembled WGS sequence"/>
</dbReference>
<protein>
    <submittedName>
        <fullName evidence="2">Uncharacterized protein</fullName>
    </submittedName>
</protein>
<dbReference type="EMBL" id="AZBU02000004">
    <property type="protein sequence ID" value="TKR80043.1"/>
    <property type="molecule type" value="Genomic_DNA"/>
</dbReference>
<sequence>MASVSSTPTKVIQQRLRRLFVDDTPKKKTRRRSRATEGEEDPDAGFRPKKRRSSEIDADAARKITEEELEVDETILHELQTNVKALFKPPCQDLCEESLKSLMAVFRVHPSIHRHVCGEILQEFKVLVDSKDSYRKYFGFYKSPVALPFILLVQAAAKKDLCTNKETEKTASCKGFVKSSSLLS</sequence>
<evidence type="ECO:0000313" key="2">
    <source>
        <dbReference type="EMBL" id="TKR80043.1"/>
    </source>
</evidence>
<keyword evidence="3" id="KW-1185">Reference proteome</keyword>
<evidence type="ECO:0000256" key="1">
    <source>
        <dbReference type="SAM" id="MobiDB-lite"/>
    </source>
</evidence>
<proteinExistence type="predicted"/>
<gene>
    <name evidence="2" type="ORF">L596_014178</name>
</gene>
<comment type="caution">
    <text evidence="2">The sequence shown here is derived from an EMBL/GenBank/DDBJ whole genome shotgun (WGS) entry which is preliminary data.</text>
</comment>
<organism evidence="2 3">
    <name type="scientific">Steinernema carpocapsae</name>
    <name type="common">Entomopathogenic nematode</name>
    <dbReference type="NCBI Taxonomy" id="34508"/>
    <lineage>
        <taxon>Eukaryota</taxon>
        <taxon>Metazoa</taxon>
        <taxon>Ecdysozoa</taxon>
        <taxon>Nematoda</taxon>
        <taxon>Chromadorea</taxon>
        <taxon>Rhabditida</taxon>
        <taxon>Tylenchina</taxon>
        <taxon>Panagrolaimomorpha</taxon>
        <taxon>Strongyloidoidea</taxon>
        <taxon>Steinernematidae</taxon>
        <taxon>Steinernema</taxon>
    </lineage>
</organism>